<protein>
    <recommendedName>
        <fullName evidence="1">ATP-dependent DNA helicase</fullName>
        <ecNumber evidence="1">5.6.2.3</ecNumber>
    </recommendedName>
</protein>
<evidence type="ECO:0000259" key="4">
    <source>
        <dbReference type="Pfam" id="PF14214"/>
    </source>
</evidence>
<evidence type="ECO:0000259" key="3">
    <source>
        <dbReference type="Pfam" id="PF05970"/>
    </source>
</evidence>
<keyword evidence="1" id="KW-0067">ATP-binding</keyword>
<comment type="similarity">
    <text evidence="1">Belongs to the helicase family.</text>
</comment>
<keyword evidence="1" id="KW-0233">DNA recombination</keyword>
<dbReference type="EC" id="5.6.2.3" evidence="1"/>
<evidence type="ECO:0000313" key="6">
    <source>
        <dbReference type="Proteomes" id="UP001235939"/>
    </source>
</evidence>
<dbReference type="Pfam" id="PF05970">
    <property type="entry name" value="PIF1"/>
    <property type="match status" value="1"/>
</dbReference>
<dbReference type="Pfam" id="PF01359">
    <property type="entry name" value="Transposase_1"/>
    <property type="match status" value="1"/>
</dbReference>
<name>A0ABY6LI00_9ARAC</name>
<proteinExistence type="inferred from homology"/>
<gene>
    <name evidence="5" type="ORF">LAZ67_19001667</name>
</gene>
<keyword evidence="1" id="KW-0378">Hydrolase</keyword>
<feature type="compositionally biased region" description="Polar residues" evidence="2">
    <location>
        <begin position="53"/>
        <end position="63"/>
    </location>
</feature>
<comment type="cofactor">
    <cofactor evidence="1">
        <name>Mg(2+)</name>
        <dbReference type="ChEBI" id="CHEBI:18420"/>
    </cofactor>
</comment>
<dbReference type="EMBL" id="CP092881">
    <property type="protein sequence ID" value="UYV80766.1"/>
    <property type="molecule type" value="Genomic_DNA"/>
</dbReference>
<feature type="domain" description="Helitron helicase-like" evidence="4">
    <location>
        <begin position="331"/>
        <end position="441"/>
    </location>
</feature>
<dbReference type="Pfam" id="PF14214">
    <property type="entry name" value="Helitron_like_N"/>
    <property type="match status" value="1"/>
</dbReference>
<dbReference type="PANTHER" id="PTHR10492">
    <property type="match status" value="1"/>
</dbReference>
<keyword evidence="1" id="KW-0547">Nucleotide-binding</keyword>
<dbReference type="InterPro" id="IPR010285">
    <property type="entry name" value="DNA_helicase_pif1-like_DEAD"/>
</dbReference>
<dbReference type="PANTHER" id="PTHR10492:SF95">
    <property type="entry name" value="HELITRON HELICASE-LIKE DOMAIN-CONTAINING PROTEIN"/>
    <property type="match status" value="1"/>
</dbReference>
<dbReference type="InterPro" id="IPR025476">
    <property type="entry name" value="Helitron_helicase-like"/>
</dbReference>
<dbReference type="InterPro" id="IPR036397">
    <property type="entry name" value="RNaseH_sf"/>
</dbReference>
<dbReference type="InterPro" id="IPR001888">
    <property type="entry name" value="Transposase_1"/>
</dbReference>
<feature type="compositionally biased region" description="Low complexity" evidence="2">
    <location>
        <begin position="15"/>
        <end position="24"/>
    </location>
</feature>
<evidence type="ECO:0000313" key="5">
    <source>
        <dbReference type="EMBL" id="UYV80766.1"/>
    </source>
</evidence>
<organism evidence="5 6">
    <name type="scientific">Cordylochernes scorpioides</name>
    <dbReference type="NCBI Taxonomy" id="51811"/>
    <lineage>
        <taxon>Eukaryota</taxon>
        <taxon>Metazoa</taxon>
        <taxon>Ecdysozoa</taxon>
        <taxon>Arthropoda</taxon>
        <taxon>Chelicerata</taxon>
        <taxon>Arachnida</taxon>
        <taxon>Pseudoscorpiones</taxon>
        <taxon>Cheliferoidea</taxon>
        <taxon>Chernetidae</taxon>
        <taxon>Cordylochernes</taxon>
    </lineage>
</organism>
<reference evidence="5 6" key="1">
    <citation type="submission" date="2022-01" db="EMBL/GenBank/DDBJ databases">
        <title>A chromosomal length assembly of Cordylochernes scorpioides.</title>
        <authorList>
            <person name="Zeh D."/>
            <person name="Zeh J."/>
        </authorList>
    </citation>
    <scope>NUCLEOTIDE SEQUENCE [LARGE SCALE GENOMIC DNA]</scope>
    <source>
        <strain evidence="5">IN4F17</strain>
        <tissue evidence="5">Whole Body</tissue>
    </source>
</reference>
<dbReference type="SUPFAM" id="SSF52540">
    <property type="entry name" value="P-loop containing nucleoside triphosphate hydrolases"/>
    <property type="match status" value="1"/>
</dbReference>
<keyword evidence="6" id="KW-1185">Reference proteome</keyword>
<keyword evidence="1" id="KW-0227">DNA damage</keyword>
<dbReference type="Proteomes" id="UP001235939">
    <property type="component" value="Chromosome 19"/>
</dbReference>
<evidence type="ECO:0000256" key="1">
    <source>
        <dbReference type="RuleBase" id="RU363044"/>
    </source>
</evidence>
<dbReference type="Gene3D" id="3.40.50.300">
    <property type="entry name" value="P-loop containing nucleotide triphosphate hydrolases"/>
    <property type="match status" value="1"/>
</dbReference>
<feature type="compositionally biased region" description="Polar residues" evidence="2">
    <location>
        <begin position="25"/>
        <end position="41"/>
    </location>
</feature>
<feature type="region of interest" description="Disordered" evidence="2">
    <location>
        <begin position="1"/>
        <end position="69"/>
    </location>
</feature>
<sequence>MPRKRSAIGVRTPAARRMAARAARGQSSRTLENPQQSQARLQSDRLRHRVQRASETPQQSQTRQEADRLRHFRQRASTWADMLNAAFHYNPALNYEQFTFLQIGHMDKQCLHCTAFKYNGERPGMCCSAGKVRIPDLPEPPEALRPLLDGSSPHSAEFMQRVRHYNNAFQMTSFGCGSRVVLPGYMPTFKVQGQVYHRIGSVLPPLNSDSRQLQPAFLQVFFIGDSSAEVATRHRNFPITKPHIVSILQDMLHRHNPYVYLFKASIEKMPSPDYKLVIKADKAPPGHHPRTFNAPTINEVAIVIVQENCDRRDIVLSKRSSGVQRINEFHRSYDALHSSFVGSPRHMHEYAQDCMAYVHKYGRPDLFITFTCDPEWPEIKLMQFPIQGAFVRHDLVARIFQLKVTKLIDLITKGDVFGKPQCWCYTIEWQKRGLPHAHILLWLKEKICPNQIDSIICAEIPNEEVDASLLRTVTKNMIHGPCGHGYPNPGCMERGRCQKIYPRLLLAETQTDRDGYPLYRRRRPEEGGFSFVKRVRVFTIENGVQVVRMTNVTIDNRYVVPYSPLLCRLFDAHINVESCASISAIKYICKYIYKGSDQSIFAVTGAQTKSNEVLEYQRGRYISSNEAVWRILGFPIHRRHSMVQHLSVHLENGQRVYFTSANAAQQAHRPLKTTLTEFFALCQRDNFAKTLLYVEVPVYYIWSASKSWQPRKQGTRIADQVAFASDAIGIVYTVHPNFEECFYLRMLLHSVRGPTSFAALRTINGVLCQTYKEACLHLGLLENDQQWHHCIQEAVLSESPLKIRELFAIILTCCHPTNPQDIWAQFEEPMSADILNLARQQANDGLLQLTYEMSNQALILLEQKILQMTGFHLTKFGMRSPQRNVTHRTSHELLRETSYDLKRLLQFVASNEPKLANVPEQKESYERILSKIDSNVADSSSGIAATLLHGGRTAHSTFKLPLDLTRDEVPFCNLNADSAIGKVLRQCKFIVWDECTMAHRHALEAVDITLKDCRQDQRPMGGVVLLLAGDFRQILPIIPRGTIAEELHACLKASPLWSFVERLTLSTNMRAVNSGDPNSLLFHNFCFNLEMANLMIRMAILAPRNCVVDAINAQLLREIPGQSILYTSVDSTIDAEDCVEYTTEFLNSLEPSGMPPHHLELKKATILTGCFQNEEVFIPRIPLIHDDKHSPLHFKRLQFPIRVSFAMSINKAHGQSLKIAGIDLEQPCFSHGQLYVACSRVLRTDRRLSIQQIADTLHMSTFVIHGIVTEDLQMQLLDLIQNEPDFLNSVVTGEESWMFEYDPESKRQSCVWHTKSSLRSKKAQMSKSRIKTIIVVFFDIRGIVHCEFVPQGQTVNSAFYLEVLRRLKRRIARVRTDIKDTVKLHHENAISHTAIIITNFLARSNTPVIPHPPYSPDLAPCDFFLFPRLKREMKGKHWETVENIQHHVTTFLRSIPVEEFQGAFQAWQTRLRKCIDAGGMYFEEY</sequence>
<evidence type="ECO:0000256" key="2">
    <source>
        <dbReference type="SAM" id="MobiDB-lite"/>
    </source>
</evidence>
<dbReference type="InterPro" id="IPR027417">
    <property type="entry name" value="P-loop_NTPase"/>
</dbReference>
<feature type="domain" description="DNA helicase Pif1-like DEAD-box helicase" evidence="3">
    <location>
        <begin position="930"/>
        <end position="1074"/>
    </location>
</feature>
<accession>A0ABY6LI00</accession>
<keyword evidence="1" id="KW-0347">Helicase</keyword>
<dbReference type="Gene3D" id="3.30.420.10">
    <property type="entry name" value="Ribonuclease H-like superfamily/Ribonuclease H"/>
    <property type="match status" value="1"/>
</dbReference>
<comment type="catalytic activity">
    <reaction evidence="1">
        <text>ATP + H2O = ADP + phosphate + H(+)</text>
        <dbReference type="Rhea" id="RHEA:13065"/>
        <dbReference type="ChEBI" id="CHEBI:15377"/>
        <dbReference type="ChEBI" id="CHEBI:15378"/>
        <dbReference type="ChEBI" id="CHEBI:30616"/>
        <dbReference type="ChEBI" id="CHEBI:43474"/>
        <dbReference type="ChEBI" id="CHEBI:456216"/>
        <dbReference type="EC" id="5.6.2.3"/>
    </reaction>
</comment>
<keyword evidence="1" id="KW-0234">DNA repair</keyword>